<protein>
    <submittedName>
        <fullName evidence="2">Uncharacterized protein</fullName>
    </submittedName>
</protein>
<dbReference type="AlphaFoldDB" id="A0A1G2HJ33"/>
<proteinExistence type="predicted"/>
<evidence type="ECO:0000313" key="3">
    <source>
        <dbReference type="Proteomes" id="UP000178991"/>
    </source>
</evidence>
<organism evidence="2 3">
    <name type="scientific">Candidatus Staskawiczbacteria bacterium RIFCSPHIGHO2_01_FULL_34_27</name>
    <dbReference type="NCBI Taxonomy" id="1802199"/>
    <lineage>
        <taxon>Bacteria</taxon>
        <taxon>Candidatus Staskawicziibacteriota</taxon>
    </lineage>
</organism>
<gene>
    <name evidence="2" type="ORF">A2639_02010</name>
</gene>
<keyword evidence="1" id="KW-0472">Membrane</keyword>
<sequence length="98" mass="10930">MKFNKPQLTIKILVVVVLILLAVIVYGFAIRPAFNSYVIQKQIEAKDLVLGSIISQVGQNGYVELINGNESLILIPYKLPQTAEQETENQQEAPDSQM</sequence>
<evidence type="ECO:0000256" key="1">
    <source>
        <dbReference type="SAM" id="Phobius"/>
    </source>
</evidence>
<dbReference type="Proteomes" id="UP000178991">
    <property type="component" value="Unassembled WGS sequence"/>
</dbReference>
<keyword evidence="1" id="KW-1133">Transmembrane helix</keyword>
<reference evidence="2 3" key="1">
    <citation type="journal article" date="2016" name="Nat. Commun.">
        <title>Thousands of microbial genomes shed light on interconnected biogeochemical processes in an aquifer system.</title>
        <authorList>
            <person name="Anantharaman K."/>
            <person name="Brown C.T."/>
            <person name="Hug L.A."/>
            <person name="Sharon I."/>
            <person name="Castelle C.J."/>
            <person name="Probst A.J."/>
            <person name="Thomas B.C."/>
            <person name="Singh A."/>
            <person name="Wilkins M.J."/>
            <person name="Karaoz U."/>
            <person name="Brodie E.L."/>
            <person name="Williams K.H."/>
            <person name="Hubbard S.S."/>
            <person name="Banfield J.F."/>
        </authorList>
    </citation>
    <scope>NUCLEOTIDE SEQUENCE [LARGE SCALE GENOMIC DNA]</scope>
</reference>
<comment type="caution">
    <text evidence="2">The sequence shown here is derived from an EMBL/GenBank/DDBJ whole genome shotgun (WGS) entry which is preliminary data.</text>
</comment>
<evidence type="ECO:0000313" key="2">
    <source>
        <dbReference type="EMBL" id="OGZ62516.1"/>
    </source>
</evidence>
<dbReference type="EMBL" id="MHOL01000021">
    <property type="protein sequence ID" value="OGZ62516.1"/>
    <property type="molecule type" value="Genomic_DNA"/>
</dbReference>
<name>A0A1G2HJ33_9BACT</name>
<accession>A0A1G2HJ33</accession>
<feature type="transmembrane region" description="Helical" evidence="1">
    <location>
        <begin position="12"/>
        <end position="34"/>
    </location>
</feature>
<keyword evidence="1" id="KW-0812">Transmembrane</keyword>